<gene>
    <name evidence="7" type="ORF">J5A65_12765</name>
</gene>
<evidence type="ECO:0000256" key="2">
    <source>
        <dbReference type="ARBA" id="ARBA00022692"/>
    </source>
</evidence>
<keyword evidence="5 6" id="KW-0472">Membrane</keyword>
<feature type="transmembrane region" description="Helical" evidence="6">
    <location>
        <begin position="414"/>
        <end position="435"/>
    </location>
</feature>
<feature type="transmembrane region" description="Helical" evidence="6">
    <location>
        <begin position="84"/>
        <end position="102"/>
    </location>
</feature>
<evidence type="ECO:0000313" key="8">
    <source>
        <dbReference type="Proteomes" id="UP000678513"/>
    </source>
</evidence>
<feature type="transmembrane region" description="Helical" evidence="6">
    <location>
        <begin position="144"/>
        <end position="162"/>
    </location>
</feature>
<protein>
    <submittedName>
        <fullName evidence="7">FtsW/RodA/SpoVE family cell cycle protein</fullName>
    </submittedName>
</protein>
<feature type="transmembrane region" description="Helical" evidence="6">
    <location>
        <begin position="339"/>
        <end position="360"/>
    </location>
</feature>
<keyword evidence="4 6" id="KW-1133">Transmembrane helix</keyword>
<dbReference type="PANTHER" id="PTHR30474:SF3">
    <property type="entry name" value="PEPTIDOGLYCAN GLYCOSYLTRANSFERASE RODA"/>
    <property type="match status" value="1"/>
</dbReference>
<proteinExistence type="predicted"/>
<keyword evidence="8" id="KW-1185">Reference proteome</keyword>
<feature type="transmembrane region" description="Helical" evidence="6">
    <location>
        <begin position="267"/>
        <end position="284"/>
    </location>
</feature>
<feature type="transmembrane region" description="Helical" evidence="6">
    <location>
        <begin position="381"/>
        <end position="402"/>
    </location>
</feature>
<feature type="transmembrane region" description="Helical" evidence="6">
    <location>
        <begin position="114"/>
        <end position="132"/>
    </location>
</feature>
<feature type="transmembrane region" description="Helical" evidence="6">
    <location>
        <begin position="59"/>
        <end position="77"/>
    </location>
</feature>
<evidence type="ECO:0000256" key="4">
    <source>
        <dbReference type="ARBA" id="ARBA00022989"/>
    </source>
</evidence>
<feature type="transmembrane region" description="Helical" evidence="6">
    <location>
        <begin position="182"/>
        <end position="198"/>
    </location>
</feature>
<organism evidence="7 8">
    <name type="scientific">Arachnia rubra</name>
    <dbReference type="NCBI Taxonomy" id="1547448"/>
    <lineage>
        <taxon>Bacteria</taxon>
        <taxon>Bacillati</taxon>
        <taxon>Actinomycetota</taxon>
        <taxon>Actinomycetes</taxon>
        <taxon>Propionibacteriales</taxon>
        <taxon>Propionibacteriaceae</taxon>
        <taxon>Arachnia</taxon>
    </lineage>
</organism>
<sequence length="464" mass="50768">MLMSVVQQPSATGEYIIFRQRRGVELALTLAACTFGLVGWVVSYLNLRGSLPPELIPGTIIWFALALGAHAIVRWRIPYADPVILPVVFLLNGLGLAMIARLDLAKNAHAATNQIIWTGLGIALFAAVVFWLRDHRRLQRFPYLLFLGGLLMLILPLVPLVGRELNGARIWIGVGPFSFQPAEVAKILLALAFAAYFYEKRDLLALAGRRFIGLEFPRARDLGPIAVMWLLSLAIMVFQNDLGTALLFFGLFTFMIYVATQRPAWPILAGIAFVIAGLLAYNFTNHVPRRVNSWLNPFSDYDGNYQIIQAQFGFAWGGLFGRGWGQGSPWLTPMNESDFIAASLAEEIGIVGLMAIVLMYGFIVARGMKTALTCPDGFGKLLAGGLAFTFAVQVFSIIGGITRLLPLTGLTTPFMSQGGSSLIANWMIIGILMVISHRARMPQRATATPQELLTPAQSTAVIAK</sequence>
<name>A0ABX7Y902_9ACTN</name>
<dbReference type="Proteomes" id="UP000678513">
    <property type="component" value="Chromosome"/>
</dbReference>
<reference evidence="7 8" key="1">
    <citation type="submission" date="2021-03" db="EMBL/GenBank/DDBJ databases">
        <title>Human Oral Microbial Genomes.</title>
        <authorList>
            <person name="Johnston C.D."/>
            <person name="Chen T."/>
            <person name="Dewhirst F.E."/>
        </authorList>
    </citation>
    <scope>NUCLEOTIDE SEQUENCE [LARGE SCALE GENOMIC DNA]</scope>
    <source>
        <strain evidence="7 8">DSMZ 100122</strain>
    </source>
</reference>
<evidence type="ECO:0000313" key="7">
    <source>
        <dbReference type="EMBL" id="QUC09725.1"/>
    </source>
</evidence>
<accession>A0ABX7Y902</accession>
<evidence type="ECO:0000256" key="1">
    <source>
        <dbReference type="ARBA" id="ARBA00004141"/>
    </source>
</evidence>
<dbReference type="EMBL" id="CP072384">
    <property type="protein sequence ID" value="QUC09725.1"/>
    <property type="molecule type" value="Genomic_DNA"/>
</dbReference>
<dbReference type="PANTHER" id="PTHR30474">
    <property type="entry name" value="CELL CYCLE PROTEIN"/>
    <property type="match status" value="1"/>
</dbReference>
<comment type="subcellular location">
    <subcellularLocation>
        <location evidence="1">Membrane</location>
        <topology evidence="1">Multi-pass membrane protein</topology>
    </subcellularLocation>
</comment>
<keyword evidence="3" id="KW-0133">Cell shape</keyword>
<feature type="transmembrane region" description="Helical" evidence="6">
    <location>
        <begin position="26"/>
        <end position="47"/>
    </location>
</feature>
<feature type="transmembrane region" description="Helical" evidence="6">
    <location>
        <begin position="244"/>
        <end position="260"/>
    </location>
</feature>
<feature type="transmembrane region" description="Helical" evidence="6">
    <location>
        <begin position="219"/>
        <end position="238"/>
    </location>
</feature>
<dbReference type="InterPro" id="IPR001182">
    <property type="entry name" value="FtsW/RodA"/>
</dbReference>
<evidence type="ECO:0000256" key="3">
    <source>
        <dbReference type="ARBA" id="ARBA00022960"/>
    </source>
</evidence>
<dbReference type="Pfam" id="PF01098">
    <property type="entry name" value="FTSW_RODA_SPOVE"/>
    <property type="match status" value="1"/>
</dbReference>
<evidence type="ECO:0000256" key="5">
    <source>
        <dbReference type="ARBA" id="ARBA00023136"/>
    </source>
</evidence>
<keyword evidence="2 6" id="KW-0812">Transmembrane</keyword>
<evidence type="ECO:0000256" key="6">
    <source>
        <dbReference type="SAM" id="Phobius"/>
    </source>
</evidence>